<keyword evidence="4" id="KW-0630">Potassium</keyword>
<gene>
    <name evidence="9" type="ORF">HRI_001103200</name>
</gene>
<dbReference type="Gene3D" id="1.20.1530.20">
    <property type="match status" value="1"/>
</dbReference>
<dbReference type="InterPro" id="IPR038770">
    <property type="entry name" value="Na+/solute_symporter_sf"/>
</dbReference>
<dbReference type="GO" id="GO:0098662">
    <property type="term" value="P:inorganic cation transmembrane transport"/>
    <property type="evidence" value="ECO:0007669"/>
    <property type="project" value="TreeGrafter"/>
</dbReference>
<evidence type="ECO:0000256" key="5">
    <source>
        <dbReference type="ARBA" id="ARBA00023065"/>
    </source>
</evidence>
<accession>A0A9W7HB89</accession>
<feature type="transmembrane region" description="Helical" evidence="6">
    <location>
        <begin position="156"/>
        <end position="179"/>
    </location>
</feature>
<keyword evidence="3" id="KW-0633">Potassium transport</keyword>
<comment type="subcellular location">
    <subcellularLocation>
        <location evidence="1">Membrane</location>
        <topology evidence="1">Multi-pass membrane protein</topology>
    </subcellularLocation>
</comment>
<keyword evidence="5" id="KW-0406">Ion transport</keyword>
<evidence type="ECO:0000256" key="1">
    <source>
        <dbReference type="ARBA" id="ARBA00004141"/>
    </source>
</evidence>
<dbReference type="Proteomes" id="UP001165190">
    <property type="component" value="Unassembled WGS sequence"/>
</dbReference>
<evidence type="ECO:0000259" key="8">
    <source>
        <dbReference type="Pfam" id="PF23259"/>
    </source>
</evidence>
<dbReference type="GO" id="GO:0016020">
    <property type="term" value="C:membrane"/>
    <property type="evidence" value="ECO:0007669"/>
    <property type="project" value="UniProtKB-SubCell"/>
</dbReference>
<evidence type="ECO:0000256" key="3">
    <source>
        <dbReference type="ARBA" id="ARBA00022538"/>
    </source>
</evidence>
<evidence type="ECO:0000256" key="2">
    <source>
        <dbReference type="ARBA" id="ARBA00022448"/>
    </source>
</evidence>
<protein>
    <submittedName>
        <fullName evidence="9">Cation/H+ exchanger 4</fullName>
    </submittedName>
</protein>
<dbReference type="GO" id="GO:0012505">
    <property type="term" value="C:endomembrane system"/>
    <property type="evidence" value="ECO:0007669"/>
    <property type="project" value="TreeGrafter"/>
</dbReference>
<dbReference type="InterPro" id="IPR057291">
    <property type="entry name" value="CHX17_2nd"/>
</dbReference>
<feature type="domain" description="Cation/H(+) antiporter central" evidence="7">
    <location>
        <begin position="234"/>
        <end position="356"/>
    </location>
</feature>
<dbReference type="InterPro" id="IPR050794">
    <property type="entry name" value="CPA2_transporter"/>
</dbReference>
<feature type="domain" description="Cation/H(+) antiporter C-terminal" evidence="8">
    <location>
        <begin position="366"/>
        <end position="511"/>
    </location>
</feature>
<evidence type="ECO:0000256" key="4">
    <source>
        <dbReference type="ARBA" id="ARBA00022958"/>
    </source>
</evidence>
<feature type="transmembrane region" description="Helical" evidence="6">
    <location>
        <begin position="52"/>
        <end position="70"/>
    </location>
</feature>
<keyword evidence="6" id="KW-1133">Transmembrane helix</keyword>
<comment type="caution">
    <text evidence="9">The sequence shown here is derived from an EMBL/GenBank/DDBJ whole genome shotgun (WGS) entry which is preliminary data.</text>
</comment>
<dbReference type="Pfam" id="PF23256">
    <property type="entry name" value="CHX17_2nd"/>
    <property type="match status" value="1"/>
</dbReference>
<reference evidence="9" key="1">
    <citation type="submission" date="2023-05" db="EMBL/GenBank/DDBJ databases">
        <title>Genome and transcriptome analyses reveal genes involved in the formation of fine ridges on petal epidermal cells in Hibiscus trionum.</title>
        <authorList>
            <person name="Koshimizu S."/>
            <person name="Masuda S."/>
            <person name="Ishii T."/>
            <person name="Shirasu K."/>
            <person name="Hoshino A."/>
            <person name="Arita M."/>
        </authorList>
    </citation>
    <scope>NUCLEOTIDE SEQUENCE</scope>
    <source>
        <strain evidence="9">Hamamatsu line</strain>
    </source>
</reference>
<feature type="transmembrane region" description="Helical" evidence="6">
    <location>
        <begin position="12"/>
        <end position="32"/>
    </location>
</feature>
<keyword evidence="2" id="KW-0813">Transport</keyword>
<proteinExistence type="predicted"/>
<dbReference type="GO" id="GO:0006885">
    <property type="term" value="P:regulation of pH"/>
    <property type="evidence" value="ECO:0007669"/>
    <property type="project" value="TreeGrafter"/>
</dbReference>
<keyword evidence="6" id="KW-0812">Transmembrane</keyword>
<dbReference type="AlphaFoldDB" id="A0A9W7HB89"/>
<dbReference type="Pfam" id="PF23259">
    <property type="entry name" value="CHX17_C"/>
    <property type="match status" value="1"/>
</dbReference>
<dbReference type="GO" id="GO:0006813">
    <property type="term" value="P:potassium ion transport"/>
    <property type="evidence" value="ECO:0007669"/>
    <property type="project" value="UniProtKB-KW"/>
</dbReference>
<keyword evidence="6" id="KW-0472">Membrane</keyword>
<dbReference type="PANTHER" id="PTHR32468">
    <property type="entry name" value="CATION/H + ANTIPORTER"/>
    <property type="match status" value="1"/>
</dbReference>
<dbReference type="InterPro" id="IPR057290">
    <property type="entry name" value="CHX17_C"/>
</dbReference>
<dbReference type="OrthoDB" id="1938353at2759"/>
<keyword evidence="10" id="KW-1185">Reference proteome</keyword>
<evidence type="ECO:0000313" key="10">
    <source>
        <dbReference type="Proteomes" id="UP001165190"/>
    </source>
</evidence>
<sequence length="514" mass="57854">MLTHLVHAIFKPIGVTNFASQMFGGMILGMLWKVKGIRTIFFTADFGVETLETAALFGLCMFLFLMRVKMDLNVAFRTSRRAILVGIISILSPMLVALAVYQTYKEPHHTKTSLMELSYFSNFEDIKVNLSPYAMSMCVNGSTNFRFLLQYMSKQAFCIFTLGILVNATIIPILVKFLYNPNSRKYTAYQKRNIVHLKPDAELRILACIHRPEHVSALIDVLDITCPTKECPNVVYALHLVEPAGCDSPVSIAHKKNENVVGLSFQHILAFRQYEENNRGFVTVNAFTATSPPKLMHEDVCTMALNKQTSFILLPFHRKWSIDGSIEVENNVIRNLNCRVLDRAPCSVGILITRGVLDQRRKSFYSIGMLFLGGKDDREALTLAKRMARDPRVKLTVIHLITDEDGGNVMDWDMMLDAEILRDTKHSGVSNVCNRTYVEEVSNSGPQATRFIRSIANEYNLIIVGRRDGVDSAQTRGLSEWSEFPELGVIGDLLASTDLDSSASILVVQQHYVH</sequence>
<organism evidence="9 10">
    <name type="scientific">Hibiscus trionum</name>
    <name type="common">Flower of an hour</name>
    <dbReference type="NCBI Taxonomy" id="183268"/>
    <lineage>
        <taxon>Eukaryota</taxon>
        <taxon>Viridiplantae</taxon>
        <taxon>Streptophyta</taxon>
        <taxon>Embryophyta</taxon>
        <taxon>Tracheophyta</taxon>
        <taxon>Spermatophyta</taxon>
        <taxon>Magnoliopsida</taxon>
        <taxon>eudicotyledons</taxon>
        <taxon>Gunneridae</taxon>
        <taxon>Pentapetalae</taxon>
        <taxon>rosids</taxon>
        <taxon>malvids</taxon>
        <taxon>Malvales</taxon>
        <taxon>Malvaceae</taxon>
        <taxon>Malvoideae</taxon>
        <taxon>Hibiscus</taxon>
    </lineage>
</organism>
<dbReference type="PANTHER" id="PTHR32468:SF17">
    <property type="entry name" value="CATION_H(+) ANTIPORTER 4"/>
    <property type="match status" value="1"/>
</dbReference>
<name>A0A9W7HB89_HIBTR</name>
<dbReference type="EMBL" id="BSYR01000010">
    <property type="protein sequence ID" value="GMI74339.1"/>
    <property type="molecule type" value="Genomic_DNA"/>
</dbReference>
<evidence type="ECO:0000259" key="7">
    <source>
        <dbReference type="Pfam" id="PF23256"/>
    </source>
</evidence>
<feature type="transmembrane region" description="Helical" evidence="6">
    <location>
        <begin position="82"/>
        <end position="104"/>
    </location>
</feature>
<evidence type="ECO:0000256" key="6">
    <source>
        <dbReference type="SAM" id="Phobius"/>
    </source>
</evidence>
<evidence type="ECO:0000313" key="9">
    <source>
        <dbReference type="EMBL" id="GMI74339.1"/>
    </source>
</evidence>